<gene>
    <name evidence="1" type="ORF">GS551_18655</name>
</gene>
<organism evidence="1 2">
    <name type="scientific">Rhodococcus hoagii</name>
    <name type="common">Corynebacterium equii</name>
    <dbReference type="NCBI Taxonomy" id="43767"/>
    <lineage>
        <taxon>Bacteria</taxon>
        <taxon>Bacillati</taxon>
        <taxon>Actinomycetota</taxon>
        <taxon>Actinomycetes</taxon>
        <taxon>Mycobacteriales</taxon>
        <taxon>Nocardiaceae</taxon>
        <taxon>Prescottella</taxon>
    </lineage>
</organism>
<evidence type="ECO:0000313" key="2">
    <source>
        <dbReference type="Proteomes" id="UP000706122"/>
    </source>
</evidence>
<evidence type="ECO:0000313" key="1">
    <source>
        <dbReference type="EMBL" id="MBM4716182.1"/>
    </source>
</evidence>
<sequence length="70" mass="7916">MTNTAPIIGYIVVSKQARGDGGFDYIDVSNLWPHRESAEGSRRGWLEQAKKYPGRYRDTEFIIAEVRGNA</sequence>
<dbReference type="Proteomes" id="UP000706122">
    <property type="component" value="Unassembled WGS sequence"/>
</dbReference>
<name>A0AAE2W999_RHOHA</name>
<proteinExistence type="predicted"/>
<dbReference type="EMBL" id="WUYC01000004">
    <property type="protein sequence ID" value="MBM4716182.1"/>
    <property type="molecule type" value="Genomic_DNA"/>
</dbReference>
<reference evidence="1" key="1">
    <citation type="submission" date="2019-11" db="EMBL/GenBank/DDBJ databases">
        <title>Spread of Macrolides and rifampicin resistant Rhodococcus equi in clinical isolates in the USA.</title>
        <authorList>
            <person name="Alvarez-Narvaez S."/>
            <person name="Huber L."/>
            <person name="Cohen N.D."/>
            <person name="Slovis N."/>
            <person name="Greiter M."/>
            <person name="Giguere S."/>
            <person name="Hart K."/>
        </authorList>
    </citation>
    <scope>NUCLEOTIDE SEQUENCE</scope>
    <source>
        <strain evidence="1">Lh_5</strain>
    </source>
</reference>
<protein>
    <submittedName>
        <fullName evidence="1">Uncharacterized protein</fullName>
    </submittedName>
</protein>
<dbReference type="AlphaFoldDB" id="A0AAE2W999"/>
<comment type="caution">
    <text evidence="1">The sequence shown here is derived from an EMBL/GenBank/DDBJ whole genome shotgun (WGS) entry which is preliminary data.</text>
</comment>
<accession>A0AAE2W999</accession>